<sequence>EDNLYPLFSQFGPVAEIVVIRDRFTFKSRGCAFVSFRSKQDADTCIRELNQRLKLPPVNLTIASNFLSCLNIDKYEIGVPHPENKLFIRNIPKNVTEDELSTLFESFGEILDVVVLRTTIHTSKGCGFIKFTNSESADMVI</sequence>
<feature type="domain" description="RRM" evidence="4">
    <location>
        <begin position="1"/>
        <end position="65"/>
    </location>
</feature>
<evidence type="ECO:0000313" key="6">
    <source>
        <dbReference type="Proteomes" id="UP000006671"/>
    </source>
</evidence>
<protein>
    <recommendedName>
        <fullName evidence="4">RRM domain-containing protein</fullName>
    </recommendedName>
</protein>
<evidence type="ECO:0000259" key="4">
    <source>
        <dbReference type="PROSITE" id="PS50102"/>
    </source>
</evidence>
<feature type="domain" description="RRM" evidence="4">
    <location>
        <begin position="84"/>
        <end position="141"/>
    </location>
</feature>
<name>D2VIJ2_NAEGR</name>
<dbReference type="AlphaFoldDB" id="D2VIJ2"/>
<evidence type="ECO:0000256" key="2">
    <source>
        <dbReference type="ARBA" id="ARBA00022884"/>
    </source>
</evidence>
<dbReference type="PROSITE" id="PS50102">
    <property type="entry name" value="RRM"/>
    <property type="match status" value="2"/>
</dbReference>
<dbReference type="RefSeq" id="XP_002676021.1">
    <property type="nucleotide sequence ID" value="XM_002675975.1"/>
</dbReference>
<evidence type="ECO:0000256" key="3">
    <source>
        <dbReference type="PROSITE-ProRule" id="PRU00176"/>
    </source>
</evidence>
<dbReference type="GO" id="GO:0003723">
    <property type="term" value="F:RNA binding"/>
    <property type="evidence" value="ECO:0007669"/>
    <property type="project" value="UniProtKB-UniRule"/>
</dbReference>
<proteinExistence type="predicted"/>
<dbReference type="Proteomes" id="UP000006671">
    <property type="component" value="Unassembled WGS sequence"/>
</dbReference>
<feature type="non-terminal residue" evidence="5">
    <location>
        <position position="141"/>
    </location>
</feature>
<gene>
    <name evidence="5" type="ORF">NAEGRDRAFT_4931</name>
</gene>
<dbReference type="CDD" id="cd00590">
    <property type="entry name" value="RRM_SF"/>
    <property type="match status" value="1"/>
</dbReference>
<dbReference type="InterPro" id="IPR035979">
    <property type="entry name" value="RBD_domain_sf"/>
</dbReference>
<dbReference type="Pfam" id="PF00076">
    <property type="entry name" value="RRM_1"/>
    <property type="match status" value="2"/>
</dbReference>
<dbReference type="OrthoDB" id="4207594at2759"/>
<dbReference type="SUPFAM" id="SSF54928">
    <property type="entry name" value="RNA-binding domain, RBD"/>
    <property type="match status" value="2"/>
</dbReference>
<dbReference type="OMA" id="CIRELNQ"/>
<feature type="non-terminal residue" evidence="5">
    <location>
        <position position="1"/>
    </location>
</feature>
<dbReference type="EMBL" id="GG738874">
    <property type="protein sequence ID" value="EFC43277.1"/>
    <property type="molecule type" value="Genomic_DNA"/>
</dbReference>
<dbReference type="InterPro" id="IPR000504">
    <property type="entry name" value="RRM_dom"/>
</dbReference>
<keyword evidence="2 3" id="KW-0694">RNA-binding</keyword>
<dbReference type="eggNOG" id="KOG0144">
    <property type="taxonomic scope" value="Eukaryota"/>
</dbReference>
<dbReference type="InterPro" id="IPR012677">
    <property type="entry name" value="Nucleotide-bd_a/b_plait_sf"/>
</dbReference>
<accession>D2VIJ2</accession>
<keyword evidence="1" id="KW-0677">Repeat</keyword>
<keyword evidence="6" id="KW-1185">Reference proteome</keyword>
<evidence type="ECO:0000256" key="1">
    <source>
        <dbReference type="ARBA" id="ARBA00022737"/>
    </source>
</evidence>
<dbReference type="STRING" id="5762.D2VIJ2"/>
<reference evidence="5 6" key="1">
    <citation type="journal article" date="2010" name="Cell">
        <title>The genome of Naegleria gruberi illuminates early eukaryotic versatility.</title>
        <authorList>
            <person name="Fritz-Laylin L.K."/>
            <person name="Prochnik S.E."/>
            <person name="Ginger M.L."/>
            <person name="Dacks J.B."/>
            <person name="Carpenter M.L."/>
            <person name="Field M.C."/>
            <person name="Kuo A."/>
            <person name="Paredez A."/>
            <person name="Chapman J."/>
            <person name="Pham J."/>
            <person name="Shu S."/>
            <person name="Neupane R."/>
            <person name="Cipriano M."/>
            <person name="Mancuso J."/>
            <person name="Tu H."/>
            <person name="Salamov A."/>
            <person name="Lindquist E."/>
            <person name="Shapiro H."/>
            <person name="Lucas S."/>
            <person name="Grigoriev I.V."/>
            <person name="Cande W.Z."/>
            <person name="Fulton C."/>
            <person name="Rokhsar D.S."/>
            <person name="Dawson S.C."/>
        </authorList>
    </citation>
    <scope>NUCLEOTIDE SEQUENCE [LARGE SCALE GENOMIC DNA]</scope>
    <source>
        <strain evidence="5 6">NEG-M</strain>
    </source>
</reference>
<evidence type="ECO:0000313" key="5">
    <source>
        <dbReference type="EMBL" id="EFC43277.1"/>
    </source>
</evidence>
<dbReference type="GeneID" id="8861952"/>
<organism evidence="6">
    <name type="scientific">Naegleria gruberi</name>
    <name type="common">Amoeba</name>
    <dbReference type="NCBI Taxonomy" id="5762"/>
    <lineage>
        <taxon>Eukaryota</taxon>
        <taxon>Discoba</taxon>
        <taxon>Heterolobosea</taxon>
        <taxon>Tetramitia</taxon>
        <taxon>Eutetramitia</taxon>
        <taxon>Vahlkampfiidae</taxon>
        <taxon>Naegleria</taxon>
    </lineage>
</organism>
<dbReference type="PANTHER" id="PTHR24012">
    <property type="entry name" value="RNA BINDING PROTEIN"/>
    <property type="match status" value="1"/>
</dbReference>
<dbReference type="VEuPathDB" id="AmoebaDB:NAEGRDRAFT_4931"/>
<dbReference type="InParanoid" id="D2VIJ2"/>
<dbReference type="Gene3D" id="3.30.70.330">
    <property type="match status" value="2"/>
</dbReference>
<dbReference type="KEGG" id="ngr:NAEGRDRAFT_4931"/>
<dbReference type="SMART" id="SM00360">
    <property type="entry name" value="RRM"/>
    <property type="match status" value="2"/>
</dbReference>